<dbReference type="EMBL" id="JANRHJ010000005">
    <property type="protein sequence ID" value="MCR8873532.1"/>
    <property type="molecule type" value="Genomic_DNA"/>
</dbReference>
<evidence type="ECO:0000313" key="2">
    <source>
        <dbReference type="EMBL" id="MCR8873532.1"/>
    </source>
</evidence>
<dbReference type="RefSeq" id="WP_289539542.1">
    <property type="nucleotide sequence ID" value="NZ_CAUBSI010000003.1"/>
</dbReference>
<proteinExistence type="predicted"/>
<evidence type="ECO:0008006" key="4">
    <source>
        <dbReference type="Google" id="ProtNLM"/>
    </source>
</evidence>
<comment type="caution">
    <text evidence="2">The sequence shown here is derived from an EMBL/GenBank/DDBJ whole genome shotgun (WGS) entry which is preliminary data.</text>
</comment>
<dbReference type="AlphaFoldDB" id="A0AAW5N614"/>
<organism evidence="2 3">
    <name type="scientific">Phocaeicola barnesiae</name>
    <dbReference type="NCBI Taxonomy" id="376804"/>
    <lineage>
        <taxon>Bacteria</taxon>
        <taxon>Pseudomonadati</taxon>
        <taxon>Bacteroidota</taxon>
        <taxon>Bacteroidia</taxon>
        <taxon>Bacteroidales</taxon>
        <taxon>Bacteroidaceae</taxon>
        <taxon>Phocaeicola</taxon>
    </lineage>
</organism>
<accession>A0AAW5N614</accession>
<keyword evidence="3" id="KW-1185">Reference proteome</keyword>
<feature type="chain" id="PRO_5043509894" description="Lipoprotein" evidence="1">
    <location>
        <begin position="19"/>
        <end position="430"/>
    </location>
</feature>
<reference evidence="2 3" key="1">
    <citation type="submission" date="2022-08" db="EMBL/GenBank/DDBJ databases">
        <authorList>
            <person name="Zeman M."/>
            <person name="Kubasova T."/>
        </authorList>
    </citation>
    <scope>NUCLEOTIDE SEQUENCE [LARGE SCALE GENOMIC DNA]</scope>
    <source>
        <strain evidence="2 3">ET62</strain>
    </source>
</reference>
<dbReference type="Proteomes" id="UP001204579">
    <property type="component" value="Unassembled WGS sequence"/>
</dbReference>
<name>A0AAW5N614_9BACT</name>
<feature type="signal peptide" evidence="1">
    <location>
        <begin position="1"/>
        <end position="18"/>
    </location>
</feature>
<sequence>MKRTFFFLMAVWSFMLVGCTDESTSQSTIVNPSPKEQWSETMKGNGEVLGAYPDLYSNYWEYTYNVNENPDVALCIKGQFPYARYFSFSLYNDETGTAIGGIDDYDIVPDEGCDNPFVVTSTKKNTFTVYIVPATMDEAQIAKLPSKNICRIDKGVNRLAVCIRHYLGTDAEGESDEYGGVEMPAITGYDIHTLEEVKAPLRTASNINGFGGTFVPQKSDDYREVPFLLAPRGQYYPNNATNYLYGRTHLQTDSVLVFSFKPVTIPQRVEDYRNANARYWSICLGAASNTRSYYSLCDVNALSAPDKKSTFIVCQKQNPRLAEIEERVAEMNRAGALCNLFVWDKEKLDVDGNPIGDIIVIMYRNILPNEAWEYSISRMTPTNYADEEGEPLEKITDPEKQIAHIALGDYGPLGMKYSTKEFLEKDDIVE</sequence>
<dbReference type="PROSITE" id="PS51257">
    <property type="entry name" value="PROKAR_LIPOPROTEIN"/>
    <property type="match status" value="1"/>
</dbReference>
<evidence type="ECO:0000256" key="1">
    <source>
        <dbReference type="SAM" id="SignalP"/>
    </source>
</evidence>
<evidence type="ECO:0000313" key="3">
    <source>
        <dbReference type="Proteomes" id="UP001204579"/>
    </source>
</evidence>
<keyword evidence="1" id="KW-0732">Signal</keyword>
<protein>
    <recommendedName>
        <fullName evidence="4">Lipoprotein</fullName>
    </recommendedName>
</protein>
<gene>
    <name evidence="2" type="ORF">NW209_05785</name>
</gene>